<reference evidence="1" key="1">
    <citation type="journal article" date="2021" name="Proc. Natl. Acad. Sci. U.S.A.">
        <title>A Catalog of Tens of Thousands of Viruses from Human Metagenomes Reveals Hidden Associations with Chronic Diseases.</title>
        <authorList>
            <person name="Tisza M.J."/>
            <person name="Buck C.B."/>
        </authorList>
    </citation>
    <scope>NUCLEOTIDE SEQUENCE</scope>
    <source>
        <strain evidence="1">CtNQV2</strain>
    </source>
</reference>
<organism evidence="1">
    <name type="scientific">Myoviridae sp. ctNQV2</name>
    <dbReference type="NCBI Taxonomy" id="2827683"/>
    <lineage>
        <taxon>Viruses</taxon>
        <taxon>Duplodnaviria</taxon>
        <taxon>Heunggongvirae</taxon>
        <taxon>Uroviricota</taxon>
        <taxon>Caudoviricetes</taxon>
    </lineage>
</organism>
<protein>
    <submittedName>
        <fullName evidence="1">Uncharacterized protein</fullName>
    </submittedName>
</protein>
<name>A0A8S5RYM4_9CAUD</name>
<sequence>MENKTLDEKVADLRNKLTPLYNLAALMNEIIINKGEIEINDVVKNCIIASNDSLPIIRKVIDSMLFDEPMTKERLKKISKEFANNACMPYCWEDVYNRLIDGSALPFKIETR</sequence>
<evidence type="ECO:0000313" key="1">
    <source>
        <dbReference type="EMBL" id="DAF43829.1"/>
    </source>
</evidence>
<dbReference type="EMBL" id="BK032510">
    <property type="protein sequence ID" value="DAF43829.1"/>
    <property type="molecule type" value="Genomic_DNA"/>
</dbReference>
<proteinExistence type="predicted"/>
<accession>A0A8S5RYM4</accession>